<proteinExistence type="predicted"/>
<dbReference type="EMBL" id="CP015193">
    <property type="protein sequence ID" value="ASJ16585.1"/>
    <property type="molecule type" value="Genomic_DNA"/>
</dbReference>
<reference evidence="2" key="2">
    <citation type="submission" date="2016-01" db="EMBL/GenBank/DDBJ databases">
        <authorList>
            <person name="Oliw E.H."/>
        </authorList>
    </citation>
    <scope>NUCLEOTIDE SEQUENCE</scope>
    <source>
        <strain evidence="2">1</strain>
    </source>
</reference>
<dbReference type="Proteomes" id="UP000093069">
    <property type="component" value="Chromosome I"/>
</dbReference>
<dbReference type="Proteomes" id="UP000250189">
    <property type="component" value="Chromosome"/>
</dbReference>
<reference evidence="3" key="1">
    <citation type="submission" date="2016-01" db="EMBL/GenBank/DDBJ databases">
        <authorList>
            <person name="Vorgias C.E."/>
        </authorList>
    </citation>
    <scope>NUCLEOTIDE SEQUENCE [LARGE SCALE GENOMIC DNA]</scope>
</reference>
<dbReference type="AlphaFoldDB" id="A0A160VRF0"/>
<protein>
    <submittedName>
        <fullName evidence="2">Uncharacterized protein</fullName>
    </submittedName>
</protein>
<sequence>MGLRDWWNDRKERKRIQREMELAVEIFANWLVEHRKVLTREIIRDFVGKPIYFHYPSPKAVVFTPNKKVEMLGEGIYKVSGTLNLKAWLEQPIMFPNFDINKIVVGTDVHFIFDVAAVINVYTGEVRDFERSEYMRYKTYGKSYVRLYDQEGRKVWEKLWKHWYSEGYEAGYRDGESDGYWTARSECPC</sequence>
<dbReference type="EMBL" id="LN999010">
    <property type="protein sequence ID" value="CUX77495.1"/>
    <property type="molecule type" value="Genomic_DNA"/>
</dbReference>
<reference evidence="1 4" key="3">
    <citation type="submission" date="2016-04" db="EMBL/GenBank/DDBJ databases">
        <title>Complete genome sequence of Thermococcus chitonophagus type strain GC74.</title>
        <authorList>
            <person name="Oger P.M."/>
        </authorList>
    </citation>
    <scope>NUCLEOTIDE SEQUENCE [LARGE SCALE GENOMIC DNA]</scope>
    <source>
        <strain evidence="1 4">GC74</strain>
    </source>
</reference>
<name>A0A160VRF0_9EURY</name>
<keyword evidence="4" id="KW-1185">Reference proteome</keyword>
<evidence type="ECO:0000313" key="3">
    <source>
        <dbReference type="Proteomes" id="UP000093069"/>
    </source>
</evidence>
<dbReference type="RefSeq" id="WP_068576846.1">
    <property type="nucleotide sequence ID" value="NZ_CP015193.1"/>
</dbReference>
<gene>
    <name evidence="1" type="ORF">A3L04_05635</name>
    <name evidence="2" type="ORF">CHITON_0716</name>
</gene>
<dbReference type="GeneID" id="33322041"/>
<accession>A0A160VRF0</accession>
<dbReference type="OrthoDB" id="103647at2157"/>
<organism evidence="2 3">
    <name type="scientific">Thermococcus chitonophagus</name>
    <dbReference type="NCBI Taxonomy" id="54262"/>
    <lineage>
        <taxon>Archaea</taxon>
        <taxon>Methanobacteriati</taxon>
        <taxon>Methanobacteriota</taxon>
        <taxon>Thermococci</taxon>
        <taxon>Thermococcales</taxon>
        <taxon>Thermococcaceae</taxon>
        <taxon>Thermococcus</taxon>
    </lineage>
</organism>
<dbReference type="STRING" id="54262.CHITON_0716"/>
<dbReference type="KEGG" id="tch:CHITON_0716"/>
<evidence type="ECO:0000313" key="1">
    <source>
        <dbReference type="EMBL" id="ASJ16585.1"/>
    </source>
</evidence>
<evidence type="ECO:0000313" key="2">
    <source>
        <dbReference type="EMBL" id="CUX77495.1"/>
    </source>
</evidence>
<evidence type="ECO:0000313" key="4">
    <source>
        <dbReference type="Proteomes" id="UP000250189"/>
    </source>
</evidence>